<name>A0ABX0TZQ2_9SPHN</name>
<proteinExistence type="predicted"/>
<dbReference type="InterPro" id="IPR036388">
    <property type="entry name" value="WH-like_DNA-bd_sf"/>
</dbReference>
<feature type="coiled-coil region" evidence="1">
    <location>
        <begin position="148"/>
        <end position="175"/>
    </location>
</feature>
<dbReference type="Proteomes" id="UP000788153">
    <property type="component" value="Unassembled WGS sequence"/>
</dbReference>
<dbReference type="Gene3D" id="1.10.10.10">
    <property type="entry name" value="Winged helix-like DNA-binding domain superfamily/Winged helix DNA-binding domain"/>
    <property type="match status" value="1"/>
</dbReference>
<gene>
    <name evidence="3" type="ORF">FHT01_001255</name>
</gene>
<feature type="domain" description="HTH marR-type" evidence="2">
    <location>
        <begin position="204"/>
        <end position="316"/>
    </location>
</feature>
<dbReference type="SUPFAM" id="SSF46785">
    <property type="entry name" value="Winged helix' DNA-binding domain"/>
    <property type="match status" value="1"/>
</dbReference>
<dbReference type="PROSITE" id="PS50995">
    <property type="entry name" value="HTH_MARR_2"/>
    <property type="match status" value="1"/>
</dbReference>
<dbReference type="GO" id="GO:0003677">
    <property type="term" value="F:DNA binding"/>
    <property type="evidence" value="ECO:0007669"/>
    <property type="project" value="UniProtKB-KW"/>
</dbReference>
<dbReference type="RefSeq" id="WP_140231333.1">
    <property type="nucleotide sequence ID" value="NZ_BAAAEV010000001.1"/>
</dbReference>
<keyword evidence="4" id="KW-1185">Reference proteome</keyword>
<keyword evidence="1" id="KW-0175">Coiled coil</keyword>
<reference evidence="3 4" key="1">
    <citation type="submission" date="2020-03" db="EMBL/GenBank/DDBJ databases">
        <title>Genomic Encyclopedia of Type Strains, Phase IV (KMG-IV): sequencing the most valuable type-strain genomes for metagenomic binning, comparative biology and taxonomic classification.</title>
        <authorList>
            <person name="Goeker M."/>
        </authorList>
    </citation>
    <scope>NUCLEOTIDE SEQUENCE [LARGE SCALE GENOMIC DNA]</scope>
    <source>
        <strain evidence="3 4">DSM 22753</strain>
    </source>
</reference>
<sequence>MSVPPALSSSASGPALTATLPDAILVTGDMARRDMLAATIAKGGVRVAALVEPDAVPDAAKSGAALVYLDLSSLGDAQLDAALAAVATITASGSAVIADFARAQLEHVVGDLFGSAAALLCDPGDGERIAAVALAVARRGPMLGERSRDASDERLQRLNDEVARIAETLARLTRGGEEGTGRRGGVADRSLGYAAEPAGVGGGKAAAIRAILRARRLRDQHLGNELFADPAWDMLLDLHAAAIEGAQVSVSSLCIAAAVPPTTALRWIQTLHERGLFERRQDPFDKRRAYIALSETGSAAMTAYFAALGEAAPKVV</sequence>
<evidence type="ECO:0000313" key="3">
    <source>
        <dbReference type="EMBL" id="NIJ23713.1"/>
    </source>
</evidence>
<dbReference type="InterPro" id="IPR036390">
    <property type="entry name" value="WH_DNA-bd_sf"/>
</dbReference>
<organism evidence="3 4">
    <name type="scientific">Sphingomonas japonica</name>
    <dbReference type="NCBI Taxonomy" id="511662"/>
    <lineage>
        <taxon>Bacteria</taxon>
        <taxon>Pseudomonadati</taxon>
        <taxon>Pseudomonadota</taxon>
        <taxon>Alphaproteobacteria</taxon>
        <taxon>Sphingomonadales</taxon>
        <taxon>Sphingomonadaceae</taxon>
        <taxon>Sphingomonas</taxon>
    </lineage>
</organism>
<evidence type="ECO:0000313" key="4">
    <source>
        <dbReference type="Proteomes" id="UP000788153"/>
    </source>
</evidence>
<comment type="caution">
    <text evidence="3">The sequence shown here is derived from an EMBL/GenBank/DDBJ whole genome shotgun (WGS) entry which is preliminary data.</text>
</comment>
<evidence type="ECO:0000259" key="2">
    <source>
        <dbReference type="PROSITE" id="PS50995"/>
    </source>
</evidence>
<dbReference type="EMBL" id="JAASQP010000001">
    <property type="protein sequence ID" value="NIJ23713.1"/>
    <property type="molecule type" value="Genomic_DNA"/>
</dbReference>
<dbReference type="InterPro" id="IPR000835">
    <property type="entry name" value="HTH_MarR-typ"/>
</dbReference>
<keyword evidence="3" id="KW-0238">DNA-binding</keyword>
<evidence type="ECO:0000256" key="1">
    <source>
        <dbReference type="SAM" id="Coils"/>
    </source>
</evidence>
<accession>A0ABX0TZQ2</accession>
<protein>
    <submittedName>
        <fullName evidence="3">DNA-binding MarR family transcriptional regulator</fullName>
    </submittedName>
</protein>